<proteinExistence type="predicted"/>
<organism evidence="2 3">
    <name type="scientific">Pleurodeles waltl</name>
    <name type="common">Iberian ribbed newt</name>
    <dbReference type="NCBI Taxonomy" id="8319"/>
    <lineage>
        <taxon>Eukaryota</taxon>
        <taxon>Metazoa</taxon>
        <taxon>Chordata</taxon>
        <taxon>Craniata</taxon>
        <taxon>Vertebrata</taxon>
        <taxon>Euteleostomi</taxon>
        <taxon>Amphibia</taxon>
        <taxon>Batrachia</taxon>
        <taxon>Caudata</taxon>
        <taxon>Salamandroidea</taxon>
        <taxon>Salamandridae</taxon>
        <taxon>Pleurodelinae</taxon>
        <taxon>Pleurodeles</taxon>
    </lineage>
</organism>
<gene>
    <name evidence="2" type="ORF">NDU88_005397</name>
</gene>
<dbReference type="AlphaFoldDB" id="A0AAV7LL09"/>
<evidence type="ECO:0000313" key="2">
    <source>
        <dbReference type="EMBL" id="KAJ1092286.1"/>
    </source>
</evidence>
<dbReference type="EMBL" id="JANPWB010000015">
    <property type="protein sequence ID" value="KAJ1092286.1"/>
    <property type="molecule type" value="Genomic_DNA"/>
</dbReference>
<keyword evidence="3" id="KW-1185">Reference proteome</keyword>
<evidence type="ECO:0000256" key="1">
    <source>
        <dbReference type="SAM" id="MobiDB-lite"/>
    </source>
</evidence>
<accession>A0AAV7LL09</accession>
<feature type="compositionally biased region" description="Basic and acidic residues" evidence="1">
    <location>
        <begin position="17"/>
        <end position="31"/>
    </location>
</feature>
<comment type="caution">
    <text evidence="2">The sequence shown here is derived from an EMBL/GenBank/DDBJ whole genome shotgun (WGS) entry which is preliminary data.</text>
</comment>
<dbReference type="Proteomes" id="UP001066276">
    <property type="component" value="Chromosome 11"/>
</dbReference>
<reference evidence="2" key="1">
    <citation type="journal article" date="2022" name="bioRxiv">
        <title>Sequencing and chromosome-scale assembly of the giantPleurodeles waltlgenome.</title>
        <authorList>
            <person name="Brown T."/>
            <person name="Elewa A."/>
            <person name="Iarovenko S."/>
            <person name="Subramanian E."/>
            <person name="Araus A.J."/>
            <person name="Petzold A."/>
            <person name="Susuki M."/>
            <person name="Suzuki K.-i.T."/>
            <person name="Hayashi T."/>
            <person name="Toyoda A."/>
            <person name="Oliveira C."/>
            <person name="Osipova E."/>
            <person name="Leigh N.D."/>
            <person name="Simon A."/>
            <person name="Yun M.H."/>
        </authorList>
    </citation>
    <scope>NUCLEOTIDE SEQUENCE</scope>
    <source>
        <strain evidence="2">20211129_DDA</strain>
        <tissue evidence="2">Liver</tissue>
    </source>
</reference>
<name>A0AAV7LL09_PLEWA</name>
<evidence type="ECO:0000313" key="3">
    <source>
        <dbReference type="Proteomes" id="UP001066276"/>
    </source>
</evidence>
<sequence>MLGDWGAGTSPSWGPERLQHPEKSGSKEQSHGTKWLPCGESGQSHGNKTKYRNAALDLDCEVGALVKGAPLALHQAGESCPISRLALEREPHWG</sequence>
<protein>
    <submittedName>
        <fullName evidence="2">Uncharacterized protein</fullName>
    </submittedName>
</protein>
<feature type="region of interest" description="Disordered" evidence="1">
    <location>
        <begin position="1"/>
        <end position="48"/>
    </location>
</feature>